<keyword evidence="4" id="KW-1185">Reference proteome</keyword>
<name>A0A3M8CZH8_9BACL</name>
<dbReference type="Gene3D" id="2.40.390.10">
    <property type="entry name" value="CV3147-like"/>
    <property type="match status" value="1"/>
</dbReference>
<gene>
    <name evidence="3" type="ORF">EDM56_26170</name>
</gene>
<dbReference type="InterPro" id="IPR048350">
    <property type="entry name" value="S-Me-THD-like_C"/>
</dbReference>
<evidence type="ECO:0000259" key="1">
    <source>
        <dbReference type="Pfam" id="PF06032"/>
    </source>
</evidence>
<organism evidence="3 4">
    <name type="scientific">Brevibacillus fluminis</name>
    <dbReference type="NCBI Taxonomy" id="511487"/>
    <lineage>
        <taxon>Bacteria</taxon>
        <taxon>Bacillati</taxon>
        <taxon>Bacillota</taxon>
        <taxon>Bacilli</taxon>
        <taxon>Bacillales</taxon>
        <taxon>Paenibacillaceae</taxon>
        <taxon>Brevibacillus</taxon>
    </lineage>
</organism>
<feature type="domain" description="S-Me-THD N-terminal" evidence="1">
    <location>
        <begin position="8"/>
        <end position="163"/>
    </location>
</feature>
<dbReference type="Pfam" id="PF20906">
    <property type="entry name" value="S-Me-THD_C"/>
    <property type="match status" value="1"/>
</dbReference>
<dbReference type="OrthoDB" id="7441206at2"/>
<dbReference type="InterPro" id="IPR027479">
    <property type="entry name" value="S-Me-THD_N_sf"/>
</dbReference>
<reference evidence="3 4" key="1">
    <citation type="submission" date="2018-10" db="EMBL/GenBank/DDBJ databases">
        <title>Phylogenomics of Brevibacillus.</title>
        <authorList>
            <person name="Dunlap C."/>
        </authorList>
    </citation>
    <scope>NUCLEOTIDE SEQUENCE [LARGE SCALE GENOMIC DNA]</scope>
    <source>
        <strain evidence="3 4">JCM 15716</strain>
    </source>
</reference>
<dbReference type="AlphaFoldDB" id="A0A3M8CZH8"/>
<comment type="caution">
    <text evidence="3">The sequence shown here is derived from an EMBL/GenBank/DDBJ whole genome shotgun (WGS) entry which is preliminary data.</text>
</comment>
<dbReference type="Proteomes" id="UP000271031">
    <property type="component" value="Unassembled WGS sequence"/>
</dbReference>
<dbReference type="Gene3D" id="3.40.1610.10">
    <property type="entry name" value="CV3147-like domain"/>
    <property type="match status" value="1"/>
</dbReference>
<dbReference type="InterPro" id="IPR024071">
    <property type="entry name" value="S-Me-THD_C_sf"/>
</dbReference>
<evidence type="ECO:0000313" key="4">
    <source>
        <dbReference type="Proteomes" id="UP000271031"/>
    </source>
</evidence>
<dbReference type="Pfam" id="PF06032">
    <property type="entry name" value="S-Me-THD_N"/>
    <property type="match status" value="1"/>
</dbReference>
<evidence type="ECO:0000313" key="3">
    <source>
        <dbReference type="EMBL" id="RNB81210.1"/>
    </source>
</evidence>
<dbReference type="EMBL" id="RHHQ01000023">
    <property type="protein sequence ID" value="RNB81210.1"/>
    <property type="molecule type" value="Genomic_DNA"/>
</dbReference>
<dbReference type="RefSeq" id="WP_122920892.1">
    <property type="nucleotide sequence ID" value="NZ_RHHQ01000023.1"/>
</dbReference>
<evidence type="ECO:0000259" key="2">
    <source>
        <dbReference type="Pfam" id="PF20906"/>
    </source>
</evidence>
<sequence length="356" mass="37956">MRIIDTHNLENIAMGAAVLGTGGGGDPFVGKMMAKAAIEKYGPVTLLSPDEIGDEDWVVSAALGGAPSVLIEKIPSGSEVIGAFDAIRAYSKKNIKAIVPSEVGGVNSIVPLMLGAMTGIPVVDIDGMGRAFPEAQMVTFHLAGLQSAPMSMADEKGNTLIINGSDSIWNERISRAALIAMGGSVMFCDFLMQGRDLKAAGIHHTLTLAEKIGETVHGLRHRNENPIAAMVDVLGGKMLFEGKINNLLRRTSGGFTRGEVYFDGINLYQGKQAKIAFQNEFLLAEVDGQVAVTTPDLIAILDLETGFPITTEALRYGNRVAIIAMPCDAKWRTEKGIQTAGPRYFGYGIDYTPLTV</sequence>
<dbReference type="SUPFAM" id="SSF160991">
    <property type="entry name" value="CV3147-like"/>
    <property type="match status" value="1"/>
</dbReference>
<feature type="domain" description="S-Me-THD-like C-terminal" evidence="2">
    <location>
        <begin position="167"/>
        <end position="354"/>
    </location>
</feature>
<dbReference type="InterPro" id="IPR010318">
    <property type="entry name" value="S-Me-THD_N"/>
</dbReference>
<accession>A0A3M8CZH8</accession>
<protein>
    <submittedName>
        <fullName evidence="3">DUF917 domain-containing protein</fullName>
    </submittedName>
</protein>
<proteinExistence type="predicted"/>